<evidence type="ECO:0000313" key="2">
    <source>
        <dbReference type="EMBL" id="KAI1613739.1"/>
    </source>
</evidence>
<dbReference type="EMBL" id="MU404353">
    <property type="protein sequence ID" value="KAI1613739.1"/>
    <property type="molecule type" value="Genomic_DNA"/>
</dbReference>
<evidence type="ECO:0000259" key="1">
    <source>
        <dbReference type="PROSITE" id="PS51186"/>
    </source>
</evidence>
<dbReference type="Proteomes" id="UP001203852">
    <property type="component" value="Unassembled WGS sequence"/>
</dbReference>
<dbReference type="AlphaFoldDB" id="A0AAN6DW32"/>
<dbReference type="CDD" id="cd04301">
    <property type="entry name" value="NAT_SF"/>
    <property type="match status" value="1"/>
</dbReference>
<protein>
    <recommendedName>
        <fullName evidence="1">N-acetyltransferase domain-containing protein</fullName>
    </recommendedName>
</protein>
<dbReference type="InterPro" id="IPR016181">
    <property type="entry name" value="Acyl_CoA_acyltransferase"/>
</dbReference>
<dbReference type="PANTHER" id="PTHR42791">
    <property type="entry name" value="GNAT FAMILY ACETYLTRANSFERASE"/>
    <property type="match status" value="1"/>
</dbReference>
<proteinExistence type="predicted"/>
<accession>A0AAN6DW32</accession>
<reference evidence="2" key="1">
    <citation type="journal article" date="2022" name="bioRxiv">
        <title>Deciphering the potential niche of two novel black yeast fungi from a biological soil crust based on their genomes, phenotypes, and melanin regulation.</title>
        <authorList>
            <consortium name="DOE Joint Genome Institute"/>
            <person name="Carr E.C."/>
            <person name="Barton Q."/>
            <person name="Grambo S."/>
            <person name="Sullivan M."/>
            <person name="Renfro C.M."/>
            <person name="Kuo A."/>
            <person name="Pangilinan J."/>
            <person name="Lipzen A."/>
            <person name="Keymanesh K."/>
            <person name="Savage E."/>
            <person name="Barry K."/>
            <person name="Grigoriev I.V."/>
            <person name="Riekhof W.R."/>
            <person name="Harris S.S."/>
        </authorList>
    </citation>
    <scope>NUCLEOTIDE SEQUENCE</scope>
    <source>
        <strain evidence="2">JF 03-4F</strain>
    </source>
</reference>
<dbReference type="PROSITE" id="PS51186">
    <property type="entry name" value="GNAT"/>
    <property type="match status" value="1"/>
</dbReference>
<dbReference type="InterPro" id="IPR000182">
    <property type="entry name" value="GNAT_dom"/>
</dbReference>
<dbReference type="InterPro" id="IPR052523">
    <property type="entry name" value="Trichothecene_AcTrans"/>
</dbReference>
<comment type="caution">
    <text evidence="2">The sequence shown here is derived from an EMBL/GenBank/DDBJ whole genome shotgun (WGS) entry which is preliminary data.</text>
</comment>
<gene>
    <name evidence="2" type="ORF">EDD36DRAFT_206422</name>
</gene>
<sequence>MTLKLHELSPSDPVDQNLIPAIARVHLTAWLSNSLYEAIYYGPPSSHARIIENNRRRHSKTVTSEPSSRYAVVLDDGACGDNTKRHSEQTGPDPNHLIAWAKYDIFERPEAEEERQDTGEIKYPPYTNLPLANHFWDLIVQSRQRVGKSLGGHVSVDQLATDPDHHRRGAGRMLMEHIVKKADELGLPATLEASPQGMNLYTSVGFEPVDEFWVDLLRFEGGEDKGEAWSKEQHRVPGQGPGWYKQVAMIRQPRKTE</sequence>
<dbReference type="Gene3D" id="3.40.630.30">
    <property type="match status" value="1"/>
</dbReference>
<dbReference type="Pfam" id="PF13508">
    <property type="entry name" value="Acetyltransf_7"/>
    <property type="match status" value="1"/>
</dbReference>
<evidence type="ECO:0000313" key="3">
    <source>
        <dbReference type="Proteomes" id="UP001203852"/>
    </source>
</evidence>
<feature type="domain" description="N-acetyltransferase" evidence="1">
    <location>
        <begin position="98"/>
        <end position="236"/>
    </location>
</feature>
<keyword evidence="3" id="KW-1185">Reference proteome</keyword>
<name>A0AAN6DW32_9EURO</name>
<dbReference type="PANTHER" id="PTHR42791:SF14">
    <property type="entry name" value="N-ACETYLTRANSFERASE DOMAIN-CONTAINING PROTEIN"/>
    <property type="match status" value="1"/>
</dbReference>
<dbReference type="SUPFAM" id="SSF55729">
    <property type="entry name" value="Acyl-CoA N-acyltransferases (Nat)"/>
    <property type="match status" value="1"/>
</dbReference>
<dbReference type="GO" id="GO:0016747">
    <property type="term" value="F:acyltransferase activity, transferring groups other than amino-acyl groups"/>
    <property type="evidence" value="ECO:0007669"/>
    <property type="project" value="InterPro"/>
</dbReference>
<organism evidence="2 3">
    <name type="scientific">Exophiala viscosa</name>
    <dbReference type="NCBI Taxonomy" id="2486360"/>
    <lineage>
        <taxon>Eukaryota</taxon>
        <taxon>Fungi</taxon>
        <taxon>Dikarya</taxon>
        <taxon>Ascomycota</taxon>
        <taxon>Pezizomycotina</taxon>
        <taxon>Eurotiomycetes</taxon>
        <taxon>Chaetothyriomycetidae</taxon>
        <taxon>Chaetothyriales</taxon>
        <taxon>Herpotrichiellaceae</taxon>
        <taxon>Exophiala</taxon>
    </lineage>
</organism>